<proteinExistence type="predicted"/>
<dbReference type="NCBIfam" id="TIGR00229">
    <property type="entry name" value="sensory_box"/>
    <property type="match status" value="2"/>
</dbReference>
<dbReference type="InterPro" id="IPR029016">
    <property type="entry name" value="GAF-like_dom_sf"/>
</dbReference>
<name>A0AAV3UP14_9EURY</name>
<dbReference type="InterPro" id="IPR000700">
    <property type="entry name" value="PAS-assoc_C"/>
</dbReference>
<dbReference type="CDD" id="cd00130">
    <property type="entry name" value="PAS"/>
    <property type="match status" value="2"/>
</dbReference>
<dbReference type="Gene3D" id="3.30.450.20">
    <property type="entry name" value="PAS domain"/>
    <property type="match status" value="2"/>
</dbReference>
<keyword evidence="3" id="KW-0805">Transcription regulation</keyword>
<dbReference type="GO" id="GO:0016301">
    <property type="term" value="F:kinase activity"/>
    <property type="evidence" value="ECO:0007669"/>
    <property type="project" value="UniProtKB-KW"/>
</dbReference>
<dbReference type="InterPro" id="IPR011006">
    <property type="entry name" value="CheY-like_superfamily"/>
</dbReference>
<evidence type="ECO:0000313" key="8">
    <source>
        <dbReference type="EMBL" id="GAA5059765.1"/>
    </source>
</evidence>
<keyword evidence="1" id="KW-0808">Transferase</keyword>
<keyword evidence="5" id="KW-0175">Coiled coil</keyword>
<evidence type="ECO:0000256" key="1">
    <source>
        <dbReference type="ARBA" id="ARBA00022679"/>
    </source>
</evidence>
<evidence type="ECO:0000256" key="3">
    <source>
        <dbReference type="ARBA" id="ARBA00023015"/>
    </source>
</evidence>
<dbReference type="SUPFAM" id="SSF55781">
    <property type="entry name" value="GAF domain-like"/>
    <property type="match status" value="2"/>
</dbReference>
<protein>
    <recommendedName>
        <fullName evidence="10">PAS domain S-box-containing protein</fullName>
    </recommendedName>
</protein>
<dbReference type="Pfam" id="PF13185">
    <property type="entry name" value="GAF_2"/>
    <property type="match status" value="2"/>
</dbReference>
<reference evidence="8 9" key="1">
    <citation type="journal article" date="2019" name="Int. J. Syst. Evol. Microbiol.">
        <title>The Global Catalogue of Microorganisms (GCM) 10K type strain sequencing project: providing services to taxonomists for standard genome sequencing and annotation.</title>
        <authorList>
            <consortium name="The Broad Institute Genomics Platform"/>
            <consortium name="The Broad Institute Genome Sequencing Center for Infectious Disease"/>
            <person name="Wu L."/>
            <person name="Ma J."/>
        </authorList>
    </citation>
    <scope>NUCLEOTIDE SEQUENCE [LARGE SCALE GENOMIC DNA]</scope>
    <source>
        <strain evidence="8 9">JCM 17504</strain>
    </source>
</reference>
<keyword evidence="9" id="KW-1185">Reference proteome</keyword>
<dbReference type="InterPro" id="IPR000014">
    <property type="entry name" value="PAS"/>
</dbReference>
<dbReference type="Pfam" id="PF15915">
    <property type="entry name" value="BAT"/>
    <property type="match status" value="1"/>
</dbReference>
<dbReference type="SMART" id="SM00091">
    <property type="entry name" value="PAS"/>
    <property type="match status" value="2"/>
</dbReference>
<feature type="coiled-coil region" evidence="5">
    <location>
        <begin position="504"/>
        <end position="547"/>
    </location>
</feature>
<dbReference type="SMART" id="SM00065">
    <property type="entry name" value="GAF"/>
    <property type="match status" value="2"/>
</dbReference>
<dbReference type="AlphaFoldDB" id="A0AAV3UP14"/>
<feature type="domain" description="PAS" evidence="6">
    <location>
        <begin position="249"/>
        <end position="320"/>
    </location>
</feature>
<dbReference type="Pfam" id="PF13426">
    <property type="entry name" value="PAS_9"/>
    <property type="match status" value="2"/>
</dbReference>
<dbReference type="InterPro" id="IPR003018">
    <property type="entry name" value="GAF"/>
</dbReference>
<dbReference type="PROSITE" id="PS50113">
    <property type="entry name" value="PAC"/>
    <property type="match status" value="1"/>
</dbReference>
<dbReference type="EMBL" id="BAABKX010000018">
    <property type="protein sequence ID" value="GAA5059765.1"/>
    <property type="molecule type" value="Genomic_DNA"/>
</dbReference>
<dbReference type="InterPro" id="IPR035965">
    <property type="entry name" value="PAS-like_dom_sf"/>
</dbReference>
<dbReference type="RefSeq" id="WP_227773523.1">
    <property type="nucleotide sequence ID" value="NZ_BAABKX010000018.1"/>
</dbReference>
<keyword evidence="2" id="KW-0418">Kinase</keyword>
<accession>A0AAV3UP14</accession>
<dbReference type="PANTHER" id="PTHR34236">
    <property type="entry name" value="DIMETHYL SULFOXIDE REDUCTASE TRANSCRIPTIONAL ACTIVATOR"/>
    <property type="match status" value="1"/>
</dbReference>
<evidence type="ECO:0000256" key="5">
    <source>
        <dbReference type="SAM" id="Coils"/>
    </source>
</evidence>
<dbReference type="PANTHER" id="PTHR34236:SF1">
    <property type="entry name" value="DIMETHYL SULFOXIDE REDUCTASE TRANSCRIPTIONAL ACTIVATOR"/>
    <property type="match status" value="1"/>
</dbReference>
<dbReference type="Gene3D" id="3.30.450.40">
    <property type="match status" value="2"/>
</dbReference>
<evidence type="ECO:0000259" key="6">
    <source>
        <dbReference type="PROSITE" id="PS50112"/>
    </source>
</evidence>
<dbReference type="PROSITE" id="PS50112">
    <property type="entry name" value="PAS"/>
    <property type="match status" value="2"/>
</dbReference>
<dbReference type="SUPFAM" id="SSF52172">
    <property type="entry name" value="CheY-like"/>
    <property type="match status" value="1"/>
</dbReference>
<evidence type="ECO:0008006" key="10">
    <source>
        <dbReference type="Google" id="ProtNLM"/>
    </source>
</evidence>
<dbReference type="InterPro" id="IPR007050">
    <property type="entry name" value="HTH_bacterioopsin"/>
</dbReference>
<feature type="domain" description="PAC" evidence="7">
    <location>
        <begin position="193"/>
        <end position="248"/>
    </location>
</feature>
<feature type="domain" description="PAS" evidence="6">
    <location>
        <begin position="121"/>
        <end position="191"/>
    </location>
</feature>
<organism evidence="8 9">
    <name type="scientific">Haladaptatus pallidirubidus</name>
    <dbReference type="NCBI Taxonomy" id="1008152"/>
    <lineage>
        <taxon>Archaea</taxon>
        <taxon>Methanobacteriati</taxon>
        <taxon>Methanobacteriota</taxon>
        <taxon>Stenosarchaea group</taxon>
        <taxon>Halobacteria</taxon>
        <taxon>Halobacteriales</taxon>
        <taxon>Haladaptataceae</taxon>
        <taxon>Haladaptatus</taxon>
    </lineage>
</organism>
<evidence type="ECO:0000313" key="9">
    <source>
        <dbReference type="Proteomes" id="UP001501729"/>
    </source>
</evidence>
<gene>
    <name evidence="8" type="ORF">GCM10025751_44130</name>
</gene>
<dbReference type="GeneID" id="68613725"/>
<sequence length="928" mass="103246">MPSRSEYKLEARILHIGDSHVEIGNSGDVERATGEREIVDNLGTVGCILCEHAPPDYDARSSLETVRKHDSNLPVLVLTDDETVIADVLAGDATDCVRPDRPELLTHRIERTIEQYRDQHARSRTEALLAGMPDAIVRICEDGIIKCANDGVERIFGYAPDDLVGSPLTELIPKRLQSTYRKSLARYVETGERQVDWEYVETTAQHRNGGEIPVALSFREGEYDGERAITGIIRDISKRKRVEAKLEQSRERYRKVIETSPEALLVADTETGTIVEANPAAETLLGRPRDEIVGMHHSEIHPAERRAFYRHIFDQHAERGGVTKDATGVKIARPDGTEIPVEVSSNVAEFGDQQVLHAIFKDVSERNERERNLDRLRSATRDLMRAETKEEICEIAVSAASELLDLSLCGIYLVDPEECVLRPAVVTEQTEEIPDEIPEFEAERALAWSVFESGEATVFEDLKDEPRGYNPETPVETELILPLADHGVFLAGSVFETELDEHVHDLAEILAANVQSALDRAEREETLSKHREELEELNRINAVIRDVDRTLVQATNRGEIESAVAERLVTVEPYQFTWVGEYDANSKSVHPVAHAGDEDGKRYLESVIRPDDEGRGPATKALETRSVVVIADTATDPTFESWREASLDKGFRSLAAIPIRYDETCYGVLVVHANRTGAFDSRERAVLAELGETIGLAIAGIESRKALVSDCVVEVEIESKDADNLFVQLPQEVGCELGLLGTTLTSDGSLLCFVTVSDAQSSDVLDWVSEFEQIADSRILHETEMECVIELRYERAPFVTALADRGATIASAEADEDGGRAVVELPTTANVRGTVETIREMYPDVRVVAQREREKPEPTVTEFRTTLDESLTDCQWAALETAYLAGFFEWPRNSTGEDVAASLGVSPPTFHQHLRRAQSKLLGTFFDR</sequence>
<keyword evidence="4" id="KW-0804">Transcription</keyword>
<dbReference type="InterPro" id="IPR031803">
    <property type="entry name" value="BAT_GAF/HTH-assoc"/>
</dbReference>
<evidence type="ECO:0000256" key="4">
    <source>
        <dbReference type="ARBA" id="ARBA00023163"/>
    </source>
</evidence>
<evidence type="ECO:0000256" key="2">
    <source>
        <dbReference type="ARBA" id="ARBA00022777"/>
    </source>
</evidence>
<dbReference type="Proteomes" id="UP001501729">
    <property type="component" value="Unassembled WGS sequence"/>
</dbReference>
<dbReference type="Pfam" id="PF04967">
    <property type="entry name" value="HTH_10"/>
    <property type="match status" value="1"/>
</dbReference>
<comment type="caution">
    <text evidence="8">The sequence shown here is derived from an EMBL/GenBank/DDBJ whole genome shotgun (WGS) entry which is preliminary data.</text>
</comment>
<dbReference type="Gene3D" id="3.40.50.2300">
    <property type="match status" value="1"/>
</dbReference>
<evidence type="ECO:0000259" key="7">
    <source>
        <dbReference type="PROSITE" id="PS50113"/>
    </source>
</evidence>
<dbReference type="SUPFAM" id="SSF55785">
    <property type="entry name" value="PYP-like sensor domain (PAS domain)"/>
    <property type="match status" value="2"/>
</dbReference>